<evidence type="ECO:0000313" key="4">
    <source>
        <dbReference type="Proteomes" id="UP000248333"/>
    </source>
</evidence>
<keyword evidence="2" id="KW-0732">Signal</keyword>
<keyword evidence="4" id="KW-1185">Reference proteome</keyword>
<keyword evidence="1" id="KW-0812">Transmembrane</keyword>
<reference evidence="3 4" key="1">
    <citation type="submission" date="2018-03" db="EMBL/GenBank/DDBJ databases">
        <title>Bioinformatic expansion and discovery of thiopeptide antibiotics.</title>
        <authorList>
            <person name="Schwalen C.J."/>
            <person name="Hudson G.A."/>
            <person name="Mitchell D.A."/>
        </authorList>
    </citation>
    <scope>NUCLEOTIDE SEQUENCE [LARGE SCALE GENOMIC DNA]</scope>
    <source>
        <strain evidence="3 4">NRRL 8041</strain>
    </source>
</reference>
<comment type="caution">
    <text evidence="3">The sequence shown here is derived from an EMBL/GenBank/DDBJ whole genome shotgun (WGS) entry which is preliminary data.</text>
</comment>
<dbReference type="OrthoDB" id="3212949at2"/>
<gene>
    <name evidence="3" type="ORF">C7C45_01935</name>
</gene>
<protein>
    <submittedName>
        <fullName evidence="3">Peptidase</fullName>
    </submittedName>
</protein>
<feature type="signal peptide" evidence="2">
    <location>
        <begin position="1"/>
        <end position="20"/>
    </location>
</feature>
<evidence type="ECO:0000256" key="2">
    <source>
        <dbReference type="SAM" id="SignalP"/>
    </source>
</evidence>
<dbReference type="EMBL" id="PYBV01000003">
    <property type="protein sequence ID" value="PYC75898.1"/>
    <property type="molecule type" value="Genomic_DNA"/>
</dbReference>
<evidence type="ECO:0000256" key="1">
    <source>
        <dbReference type="SAM" id="Phobius"/>
    </source>
</evidence>
<feature type="chain" id="PRO_5016381245" evidence="2">
    <location>
        <begin position="21"/>
        <end position="334"/>
    </location>
</feature>
<feature type="transmembrane region" description="Helical" evidence="1">
    <location>
        <begin position="298"/>
        <end position="320"/>
    </location>
</feature>
<keyword evidence="1" id="KW-0472">Membrane</keyword>
<proteinExistence type="predicted"/>
<dbReference type="RefSeq" id="WP_110561886.1">
    <property type="nucleotide sequence ID" value="NZ_PYBV01000003.1"/>
</dbReference>
<sequence>MLLASVALVAFGTSAAPAVAAREQRYEPGDDPAAINLQLLDIPAKRAEDPRARVYIIDHLKPGATINRRVEVRNDSPVAQKIELYAGAASVENTTFTIPEDRTGNELSGWIKLKTPAVELAPGEREPVAVDITVPRNASKGERYAAIWAQVTSGTKQGGNVVQVHRVGVRVYLDIGPGGEPPTDFRIGDLGAERGVGEFPVVTANVTNTGERALDMTGRLTLNKGAVQAGPFKVTNGVTILPGQSGKVRIEVNQTLPAGVWDVQVLLASGLVERRADGRITLPVAAPMAVERSPRAVWLAYATGIAALLVLVVLVGWHLARRQRTRLTSGRRLG</sequence>
<evidence type="ECO:0000313" key="3">
    <source>
        <dbReference type="EMBL" id="PYC75898.1"/>
    </source>
</evidence>
<keyword evidence="1" id="KW-1133">Transmembrane helix</keyword>
<dbReference type="AlphaFoldDB" id="A0A318NPZ7"/>
<name>A0A318NPZ7_9ACTN</name>
<dbReference type="Proteomes" id="UP000248333">
    <property type="component" value="Unassembled WGS sequence"/>
</dbReference>
<organism evidence="3 4">
    <name type="scientific">Micromonospora arborensis</name>
    <dbReference type="NCBI Taxonomy" id="2116518"/>
    <lineage>
        <taxon>Bacteria</taxon>
        <taxon>Bacillati</taxon>
        <taxon>Actinomycetota</taxon>
        <taxon>Actinomycetes</taxon>
        <taxon>Micromonosporales</taxon>
        <taxon>Micromonosporaceae</taxon>
        <taxon>Micromonospora</taxon>
    </lineage>
</organism>
<accession>A0A318NPZ7</accession>